<accession>A0A8J3B7L8</accession>
<dbReference type="GO" id="GO:0005436">
    <property type="term" value="F:sodium:phosphate symporter activity"/>
    <property type="evidence" value="ECO:0007669"/>
    <property type="project" value="InterPro"/>
</dbReference>
<feature type="transmembrane region" description="Helical" evidence="6">
    <location>
        <begin position="129"/>
        <end position="153"/>
    </location>
</feature>
<organism evidence="7 8">
    <name type="scientific">Calditerricola satsumensis</name>
    <dbReference type="NCBI Taxonomy" id="373054"/>
    <lineage>
        <taxon>Bacteria</taxon>
        <taxon>Bacillati</taxon>
        <taxon>Bacillota</taxon>
        <taxon>Bacilli</taxon>
        <taxon>Bacillales</taxon>
        <taxon>Bacillaceae</taxon>
        <taxon>Calditerricola</taxon>
    </lineage>
</organism>
<dbReference type="PANTHER" id="PTHR10010:SF46">
    <property type="entry name" value="SODIUM-DEPENDENT PHOSPHATE TRANSPORT PROTEIN 2B"/>
    <property type="match status" value="1"/>
</dbReference>
<dbReference type="InterPro" id="IPR003841">
    <property type="entry name" value="Na/Pi_transpt"/>
</dbReference>
<evidence type="ECO:0000256" key="4">
    <source>
        <dbReference type="ARBA" id="ARBA00022989"/>
    </source>
</evidence>
<comment type="caution">
    <text evidence="7">The sequence shown here is derived from an EMBL/GenBank/DDBJ whole genome shotgun (WGS) entry which is preliminary data.</text>
</comment>
<gene>
    <name evidence="7" type="ORF">GCM10007043_06380</name>
</gene>
<feature type="transmembrane region" description="Helical" evidence="6">
    <location>
        <begin position="79"/>
        <end position="99"/>
    </location>
</feature>
<dbReference type="GO" id="GO:0044341">
    <property type="term" value="P:sodium-dependent phosphate transport"/>
    <property type="evidence" value="ECO:0007669"/>
    <property type="project" value="InterPro"/>
</dbReference>
<keyword evidence="8" id="KW-1185">Reference proteome</keyword>
<dbReference type="RefSeq" id="WP_188816770.1">
    <property type="nucleotide sequence ID" value="NZ_BMOF01000007.1"/>
</dbReference>
<reference evidence="7" key="2">
    <citation type="submission" date="2020-09" db="EMBL/GenBank/DDBJ databases">
        <authorList>
            <person name="Sun Q."/>
            <person name="Ohkuma M."/>
        </authorList>
    </citation>
    <scope>NUCLEOTIDE SEQUENCE</scope>
    <source>
        <strain evidence="7">JCM 14719</strain>
    </source>
</reference>
<feature type="transmembrane region" description="Helical" evidence="6">
    <location>
        <begin position="47"/>
        <end position="73"/>
    </location>
</feature>
<evidence type="ECO:0000256" key="1">
    <source>
        <dbReference type="ARBA" id="ARBA00004651"/>
    </source>
</evidence>
<feature type="transmembrane region" description="Helical" evidence="6">
    <location>
        <begin position="278"/>
        <end position="296"/>
    </location>
</feature>
<comment type="subcellular location">
    <subcellularLocation>
        <location evidence="1">Cell membrane</location>
        <topology evidence="1">Multi-pass membrane protein</topology>
    </subcellularLocation>
</comment>
<evidence type="ECO:0000313" key="8">
    <source>
        <dbReference type="Proteomes" id="UP000637720"/>
    </source>
</evidence>
<dbReference type="InterPro" id="IPR004633">
    <property type="entry name" value="NaPi_cotrn-rel/YqeW-like"/>
</dbReference>
<reference evidence="7" key="1">
    <citation type="journal article" date="2014" name="Int. J. Syst. Evol. Microbiol.">
        <title>Complete genome sequence of Corynebacterium casei LMG S-19264T (=DSM 44701T), isolated from a smear-ripened cheese.</title>
        <authorList>
            <consortium name="US DOE Joint Genome Institute (JGI-PGF)"/>
            <person name="Walter F."/>
            <person name="Albersmeier A."/>
            <person name="Kalinowski J."/>
            <person name="Ruckert C."/>
        </authorList>
    </citation>
    <scope>NUCLEOTIDE SEQUENCE</scope>
    <source>
        <strain evidence="7">JCM 14719</strain>
    </source>
</reference>
<evidence type="ECO:0000256" key="6">
    <source>
        <dbReference type="SAM" id="Phobius"/>
    </source>
</evidence>
<dbReference type="GO" id="GO:0005886">
    <property type="term" value="C:plasma membrane"/>
    <property type="evidence" value="ECO:0007669"/>
    <property type="project" value="UniProtKB-SubCell"/>
</dbReference>
<feature type="transmembrane region" description="Helical" evidence="6">
    <location>
        <begin position="6"/>
        <end position="27"/>
    </location>
</feature>
<feature type="transmembrane region" description="Helical" evidence="6">
    <location>
        <begin position="174"/>
        <end position="199"/>
    </location>
</feature>
<evidence type="ECO:0000256" key="5">
    <source>
        <dbReference type="ARBA" id="ARBA00023136"/>
    </source>
</evidence>
<evidence type="ECO:0000313" key="7">
    <source>
        <dbReference type="EMBL" id="GGJ95280.1"/>
    </source>
</evidence>
<proteinExistence type="predicted"/>
<dbReference type="NCBIfam" id="NF037997">
    <property type="entry name" value="Na_Pi_symport"/>
    <property type="match status" value="1"/>
</dbReference>
<feature type="transmembrane region" description="Helical" evidence="6">
    <location>
        <begin position="211"/>
        <end position="233"/>
    </location>
</feature>
<name>A0A8J3B7L8_9BACI</name>
<dbReference type="NCBIfam" id="TIGR00704">
    <property type="entry name" value="NaPi_cotrn_rel"/>
    <property type="match status" value="1"/>
</dbReference>
<protein>
    <submittedName>
        <fullName evidence="7">Na/Pi-cotransporter</fullName>
    </submittedName>
</protein>
<dbReference type="AlphaFoldDB" id="A0A8J3B7L8"/>
<keyword evidence="5 6" id="KW-0472">Membrane</keyword>
<dbReference type="PANTHER" id="PTHR10010">
    <property type="entry name" value="SOLUTE CARRIER FAMILY 34 SODIUM PHOSPHATE , MEMBER 2-RELATED"/>
    <property type="match status" value="1"/>
</dbReference>
<sequence>MIKTVLIPFSVGLALFLFGLSLMRRGLDGITGPRLTQLLASCTRTPVHGFVTGTAVTGILQSSSAVTVALVGLVDARALPFPATVGVILGTNVGTCFTVELLALNLDRFALPLVLVGAFLWAAPKRPLLRGVGLAIGGFGCLLVGLTILQSGARPLEETAWFAELFSRAQHSEAIALLFGLVFTALMQSSTAATAVAMSMAATDTFSVPQAIAFVLGANIGTCTTALLAAIGTSPAARRVAWCHFTFNVFGVVAAYPLLDALTRLVAWLSADPDTQVAHAQTLFNLFCSLVALPLARPYARWIERLF</sequence>
<keyword evidence="3 6" id="KW-0812">Transmembrane</keyword>
<keyword evidence="2" id="KW-1003">Cell membrane</keyword>
<keyword evidence="4 6" id="KW-1133">Transmembrane helix</keyword>
<dbReference type="Proteomes" id="UP000637720">
    <property type="component" value="Unassembled WGS sequence"/>
</dbReference>
<evidence type="ECO:0000256" key="2">
    <source>
        <dbReference type="ARBA" id="ARBA00022475"/>
    </source>
</evidence>
<feature type="transmembrane region" description="Helical" evidence="6">
    <location>
        <begin position="240"/>
        <end position="258"/>
    </location>
</feature>
<dbReference type="Pfam" id="PF02690">
    <property type="entry name" value="Na_Pi_cotrans"/>
    <property type="match status" value="2"/>
</dbReference>
<dbReference type="EMBL" id="BMOF01000007">
    <property type="protein sequence ID" value="GGJ95280.1"/>
    <property type="molecule type" value="Genomic_DNA"/>
</dbReference>
<evidence type="ECO:0000256" key="3">
    <source>
        <dbReference type="ARBA" id="ARBA00022692"/>
    </source>
</evidence>